<keyword evidence="1" id="KW-0963">Cytoplasm</keyword>
<gene>
    <name evidence="10" type="ORF">KDI_36720</name>
</gene>
<dbReference type="Gene3D" id="1.20.5.140">
    <property type="match status" value="1"/>
</dbReference>
<dbReference type="RefSeq" id="WP_149403012.1">
    <property type="nucleotide sequence ID" value="NZ_BIXY01000060.1"/>
</dbReference>
<accession>A0A5A5TFT6</accession>
<dbReference type="GO" id="GO:0006289">
    <property type="term" value="P:nucleotide-excision repair"/>
    <property type="evidence" value="ECO:0007669"/>
    <property type="project" value="InterPro"/>
</dbReference>
<dbReference type="InterPro" id="IPR035901">
    <property type="entry name" value="GIY-YIG_endonuc_sf"/>
</dbReference>
<keyword evidence="4" id="KW-0378">Hydrolase</keyword>
<dbReference type="SUPFAM" id="SSF46600">
    <property type="entry name" value="C-terminal UvrC-binding domain of UvrB"/>
    <property type="match status" value="1"/>
</dbReference>
<dbReference type="EMBL" id="BIXY01000060">
    <property type="protein sequence ID" value="GCF10108.1"/>
    <property type="molecule type" value="Genomic_DNA"/>
</dbReference>
<dbReference type="InterPro" id="IPR000305">
    <property type="entry name" value="GIY-YIG_endonuc"/>
</dbReference>
<dbReference type="InterPro" id="IPR012337">
    <property type="entry name" value="RNaseH-like_sf"/>
</dbReference>
<dbReference type="InterPro" id="IPR006054">
    <property type="entry name" value="DnaQ"/>
</dbReference>
<keyword evidence="11" id="KW-1185">Reference proteome</keyword>
<dbReference type="FunFam" id="3.40.1440.10:FF:000001">
    <property type="entry name" value="UvrABC system protein C"/>
    <property type="match status" value="1"/>
</dbReference>
<dbReference type="GO" id="GO:0004527">
    <property type="term" value="F:exonuclease activity"/>
    <property type="evidence" value="ECO:0007669"/>
    <property type="project" value="UniProtKB-KW"/>
</dbReference>
<evidence type="ECO:0000256" key="2">
    <source>
        <dbReference type="ARBA" id="ARBA00022763"/>
    </source>
</evidence>
<evidence type="ECO:0008006" key="12">
    <source>
        <dbReference type="Google" id="ProtNLM"/>
    </source>
</evidence>
<reference evidence="10 11" key="1">
    <citation type="submission" date="2019-01" db="EMBL/GenBank/DDBJ databases">
        <title>Draft genome sequence of Dictyobacter sp. Uno17.</title>
        <authorList>
            <person name="Wang C.M."/>
            <person name="Zheng Y."/>
            <person name="Sakai Y."/>
            <person name="Abe K."/>
            <person name="Yokota A."/>
            <person name="Yabe S."/>
        </authorList>
    </citation>
    <scope>NUCLEOTIDE SEQUENCE [LARGE SCALE GENOMIC DNA]</scope>
    <source>
        <strain evidence="10 11">Uno17</strain>
    </source>
</reference>
<dbReference type="Pfam" id="PF02151">
    <property type="entry name" value="UVR"/>
    <property type="match status" value="1"/>
</dbReference>
<dbReference type="GO" id="GO:0009380">
    <property type="term" value="C:excinuclease repair complex"/>
    <property type="evidence" value="ECO:0007669"/>
    <property type="project" value="TreeGrafter"/>
</dbReference>
<name>A0A5A5TFT6_9CHLR</name>
<evidence type="ECO:0000259" key="8">
    <source>
        <dbReference type="PROSITE" id="PS50151"/>
    </source>
</evidence>
<keyword evidence="4" id="KW-0540">Nuclease</keyword>
<evidence type="ECO:0000256" key="4">
    <source>
        <dbReference type="ARBA" id="ARBA00022839"/>
    </source>
</evidence>
<evidence type="ECO:0000256" key="5">
    <source>
        <dbReference type="ARBA" id="ARBA00022881"/>
    </source>
</evidence>
<keyword evidence="2" id="KW-0227">DNA damage</keyword>
<proteinExistence type="predicted"/>
<dbReference type="GO" id="GO:0003677">
    <property type="term" value="F:DNA binding"/>
    <property type="evidence" value="ECO:0007669"/>
    <property type="project" value="InterPro"/>
</dbReference>
<protein>
    <recommendedName>
        <fullName evidence="12">UvrABC system protein C</fullName>
    </recommendedName>
</protein>
<dbReference type="OrthoDB" id="9804933at2"/>
<dbReference type="SUPFAM" id="SSF82771">
    <property type="entry name" value="GIY-YIG endonuclease"/>
    <property type="match status" value="1"/>
</dbReference>
<dbReference type="CDD" id="cd10434">
    <property type="entry name" value="GIY-YIG_UvrC_Cho"/>
    <property type="match status" value="1"/>
</dbReference>
<dbReference type="GO" id="GO:0006260">
    <property type="term" value="P:DNA replication"/>
    <property type="evidence" value="ECO:0007669"/>
    <property type="project" value="InterPro"/>
</dbReference>
<dbReference type="FunFam" id="3.30.420.10:FF:000045">
    <property type="entry name" value="3'-5' exonuclease DinG"/>
    <property type="match status" value="1"/>
</dbReference>
<evidence type="ECO:0000256" key="6">
    <source>
        <dbReference type="ARBA" id="ARBA00023204"/>
    </source>
</evidence>
<dbReference type="InterPro" id="IPR001943">
    <property type="entry name" value="UVR_dom"/>
</dbReference>
<dbReference type="InterPro" id="IPR036397">
    <property type="entry name" value="RNaseH_sf"/>
</dbReference>
<dbReference type="Gene3D" id="3.40.1440.10">
    <property type="entry name" value="GIY-YIG endonuclease"/>
    <property type="match status" value="1"/>
</dbReference>
<dbReference type="SMART" id="SM00465">
    <property type="entry name" value="GIYc"/>
    <property type="match status" value="1"/>
</dbReference>
<dbReference type="InterPro" id="IPR050066">
    <property type="entry name" value="UvrABC_protein_C"/>
</dbReference>
<dbReference type="PANTHER" id="PTHR30562:SF1">
    <property type="entry name" value="UVRABC SYSTEM PROTEIN C"/>
    <property type="match status" value="1"/>
</dbReference>
<dbReference type="Gene3D" id="3.30.420.10">
    <property type="entry name" value="Ribonuclease H-like superfamily/Ribonuclease H"/>
    <property type="match status" value="1"/>
</dbReference>
<dbReference type="CDD" id="cd06127">
    <property type="entry name" value="DEDDh"/>
    <property type="match status" value="1"/>
</dbReference>
<dbReference type="GO" id="GO:0003887">
    <property type="term" value="F:DNA-directed DNA polymerase activity"/>
    <property type="evidence" value="ECO:0007669"/>
    <property type="project" value="InterPro"/>
</dbReference>
<dbReference type="InterPro" id="IPR013520">
    <property type="entry name" value="Ribonucl_H"/>
</dbReference>
<dbReference type="PROSITE" id="PS50151">
    <property type="entry name" value="UVR"/>
    <property type="match status" value="1"/>
</dbReference>
<comment type="caution">
    <text evidence="10">The sequence shown here is derived from an EMBL/GenBank/DDBJ whole genome shotgun (WGS) entry which is preliminary data.</text>
</comment>
<dbReference type="Proteomes" id="UP000322530">
    <property type="component" value="Unassembled WGS sequence"/>
</dbReference>
<dbReference type="SUPFAM" id="SSF53098">
    <property type="entry name" value="Ribonuclease H-like"/>
    <property type="match status" value="1"/>
</dbReference>
<dbReference type="PANTHER" id="PTHR30562">
    <property type="entry name" value="UVRC/OXIDOREDUCTASE"/>
    <property type="match status" value="1"/>
</dbReference>
<evidence type="ECO:0000256" key="3">
    <source>
        <dbReference type="ARBA" id="ARBA00022769"/>
    </source>
</evidence>
<dbReference type="PROSITE" id="PS50164">
    <property type="entry name" value="GIY_YIG"/>
    <property type="match status" value="1"/>
</dbReference>
<dbReference type="AlphaFoldDB" id="A0A5A5TFT6"/>
<dbReference type="InterPro" id="IPR047296">
    <property type="entry name" value="GIY-YIG_UvrC_Cho"/>
</dbReference>
<dbReference type="Gene3D" id="4.10.860.10">
    <property type="entry name" value="UVR domain"/>
    <property type="match status" value="1"/>
</dbReference>
<evidence type="ECO:0000256" key="7">
    <source>
        <dbReference type="SAM" id="Coils"/>
    </source>
</evidence>
<dbReference type="NCBIfam" id="TIGR00573">
    <property type="entry name" value="dnaq"/>
    <property type="match status" value="1"/>
</dbReference>
<evidence type="ECO:0000256" key="1">
    <source>
        <dbReference type="ARBA" id="ARBA00022490"/>
    </source>
</evidence>
<feature type="domain" description="GIY-YIG" evidence="9">
    <location>
        <begin position="323"/>
        <end position="402"/>
    </location>
</feature>
<keyword evidence="7" id="KW-0175">Coiled coil</keyword>
<dbReference type="Pfam" id="PF01541">
    <property type="entry name" value="GIY-YIG"/>
    <property type="match status" value="1"/>
</dbReference>
<sequence>MALEGESSVTPQRRMLVRRAHDLLETMGKPVTEEALIRHLFGADGNQHLWRVLLRQTLRSSTLFVEHVDNEISEEKQWSLTAWQHTRRTLDQVEFVVIDTETTGLRPGIDRVIEVAAVRVRGGKIIDSYQSLLNPHRHLPPFIERFTGITQAMVSEAPDAAQIMPVLLDFIDGAPLVGHNVGFDLNFLSAEADLLDLSFQVKGFDTIPLARRFLPGLKRFKLDMVAAYLQIQTHNRHRAFGDAEVTAEVFNRILALAQQQGIVTLGHLQRRIQLPVAWSGDIEQATLKEQQQARSDIGMNTQAIVRPNGNLFLNPAWKRDFPTRPGVYLMKDARGQVIYVGKAKSLKDRLSSYYSQPLGYTRKMDGLLQSVKEIETRVLSSELEALLVESRLIKELQPVYNVQLRNYELYPFIKIDVQHDFPRVYATREVAADGARYFGPFRSRRMVDLTIELIQKIFPVRTCTRSLPPSAKPSDPCLRFHLGRCSAPCRGGADMEEYQRLITQICAFLGGESEDLLERLRRQMQEAAQNLNFERAAWLRDAIRSTDEVLIGQRLITGAVEANNLFIIYPSALEDCNEIFLIRHGRLVEQRSVYHDPLLMQEAINSLLQRAARSGMPPTVVGKAEVDQINIISRWIHYHSQDRAFFPFQQALSCEDEVTALIQRIWEEISLVRSASITEASVDSTMLTVGTTLMGDDAL</sequence>
<dbReference type="Pfam" id="PF00929">
    <property type="entry name" value="RNase_T"/>
    <property type="match status" value="1"/>
</dbReference>
<evidence type="ECO:0000313" key="11">
    <source>
        <dbReference type="Proteomes" id="UP000322530"/>
    </source>
</evidence>
<dbReference type="SMART" id="SM00479">
    <property type="entry name" value="EXOIII"/>
    <property type="match status" value="1"/>
</dbReference>
<keyword evidence="6" id="KW-0234">DNA repair</keyword>
<keyword evidence="5" id="KW-0267">Excision nuclease</keyword>
<feature type="domain" description="UVR" evidence="8">
    <location>
        <begin position="514"/>
        <end position="549"/>
    </location>
</feature>
<keyword evidence="4" id="KW-0269">Exonuclease</keyword>
<feature type="coiled-coil region" evidence="7">
    <location>
        <begin position="510"/>
        <end position="537"/>
    </location>
</feature>
<keyword evidence="3" id="KW-0228">DNA excision</keyword>
<evidence type="ECO:0000259" key="9">
    <source>
        <dbReference type="PROSITE" id="PS50164"/>
    </source>
</evidence>
<organism evidence="10 11">
    <name type="scientific">Dictyobacter arantiisoli</name>
    <dbReference type="NCBI Taxonomy" id="2014874"/>
    <lineage>
        <taxon>Bacteria</taxon>
        <taxon>Bacillati</taxon>
        <taxon>Chloroflexota</taxon>
        <taxon>Ktedonobacteria</taxon>
        <taxon>Ktedonobacterales</taxon>
        <taxon>Dictyobacteraceae</taxon>
        <taxon>Dictyobacter</taxon>
    </lineage>
</organism>
<evidence type="ECO:0000313" key="10">
    <source>
        <dbReference type="EMBL" id="GCF10108.1"/>
    </source>
</evidence>
<dbReference type="InterPro" id="IPR036876">
    <property type="entry name" value="UVR_dom_sf"/>
</dbReference>